<evidence type="ECO:0000256" key="5">
    <source>
        <dbReference type="SAM" id="Phobius"/>
    </source>
</evidence>
<accession>A0AAN8Q5S0</accession>
<dbReference type="Pfam" id="PF00822">
    <property type="entry name" value="PMP22_Claudin"/>
    <property type="match status" value="1"/>
</dbReference>
<proteinExistence type="predicted"/>
<dbReference type="Proteomes" id="UP001347796">
    <property type="component" value="Unassembled WGS sequence"/>
</dbReference>
<keyword evidence="2 5" id="KW-0812">Transmembrane</keyword>
<dbReference type="PANTHER" id="PTHR10671">
    <property type="entry name" value="EPITHELIAL MEMBRANE PROTEIN-RELATED"/>
    <property type="match status" value="1"/>
</dbReference>
<reference evidence="6 7" key="1">
    <citation type="submission" date="2024-01" db="EMBL/GenBank/DDBJ databases">
        <title>The genome of the rayed Mediterranean limpet Patella caerulea (Linnaeus, 1758).</title>
        <authorList>
            <person name="Anh-Thu Weber A."/>
            <person name="Halstead-Nussloch G."/>
        </authorList>
    </citation>
    <scope>NUCLEOTIDE SEQUENCE [LARGE SCALE GENOMIC DNA]</scope>
    <source>
        <strain evidence="6">AATW-2023a</strain>
        <tissue evidence="6">Whole specimen</tissue>
    </source>
</reference>
<dbReference type="GO" id="GO:0005886">
    <property type="term" value="C:plasma membrane"/>
    <property type="evidence" value="ECO:0007669"/>
    <property type="project" value="TreeGrafter"/>
</dbReference>
<dbReference type="Gene3D" id="1.20.140.150">
    <property type="match status" value="1"/>
</dbReference>
<feature type="transmembrane region" description="Helical" evidence="5">
    <location>
        <begin position="70"/>
        <end position="88"/>
    </location>
</feature>
<evidence type="ECO:0000256" key="2">
    <source>
        <dbReference type="ARBA" id="ARBA00022692"/>
    </source>
</evidence>
<feature type="transmembrane region" description="Helical" evidence="5">
    <location>
        <begin position="100"/>
        <end position="120"/>
    </location>
</feature>
<feature type="transmembrane region" description="Helical" evidence="5">
    <location>
        <begin position="12"/>
        <end position="30"/>
    </location>
</feature>
<keyword evidence="3 5" id="KW-1133">Transmembrane helix</keyword>
<keyword evidence="4 5" id="KW-0472">Membrane</keyword>
<comment type="subcellular location">
    <subcellularLocation>
        <location evidence="1">Membrane</location>
        <topology evidence="1">Multi-pass membrane protein</topology>
    </subcellularLocation>
</comment>
<evidence type="ECO:0000313" key="7">
    <source>
        <dbReference type="Proteomes" id="UP001347796"/>
    </source>
</evidence>
<evidence type="ECO:0000313" key="6">
    <source>
        <dbReference type="EMBL" id="KAK6183510.1"/>
    </source>
</evidence>
<evidence type="ECO:0000256" key="1">
    <source>
        <dbReference type="ARBA" id="ARBA00004141"/>
    </source>
</evidence>
<dbReference type="InterPro" id="IPR050579">
    <property type="entry name" value="PMP-22/EMP/MP20-like"/>
</dbReference>
<protein>
    <submittedName>
        <fullName evidence="6">Uncharacterized protein</fullName>
    </submittedName>
</protein>
<evidence type="ECO:0000256" key="3">
    <source>
        <dbReference type="ARBA" id="ARBA00022989"/>
    </source>
</evidence>
<organism evidence="6 7">
    <name type="scientific">Patella caerulea</name>
    <name type="common">Rayed Mediterranean limpet</name>
    <dbReference type="NCBI Taxonomy" id="87958"/>
    <lineage>
        <taxon>Eukaryota</taxon>
        <taxon>Metazoa</taxon>
        <taxon>Spiralia</taxon>
        <taxon>Lophotrochozoa</taxon>
        <taxon>Mollusca</taxon>
        <taxon>Gastropoda</taxon>
        <taxon>Patellogastropoda</taxon>
        <taxon>Patelloidea</taxon>
        <taxon>Patellidae</taxon>
        <taxon>Patella</taxon>
    </lineage>
</organism>
<gene>
    <name evidence="6" type="ORF">SNE40_010980</name>
</gene>
<comment type="caution">
    <text evidence="6">The sequence shown here is derived from an EMBL/GenBank/DDBJ whole genome shotgun (WGS) entry which is preliminary data.</text>
</comment>
<feature type="transmembrane region" description="Helical" evidence="5">
    <location>
        <begin position="140"/>
        <end position="159"/>
    </location>
</feature>
<evidence type="ECO:0000256" key="4">
    <source>
        <dbReference type="ARBA" id="ARBA00023136"/>
    </source>
</evidence>
<sequence length="168" mass="18411">MAFSDASRLSKIAVLISVVSSILFLVAYGTDHWIKTDFNGFSGLWSYNSDFGHGAIPHEYVTDKLQLTRTLESLGIIAGMVCIFLNVLSMIRTQKILIRILSGFSGIAAGVFIFIGIIIYSTDDFYKDFNGKFSGYSSGLAIFSGVVYILAGVLIFVDIRLSSHRSVT</sequence>
<dbReference type="EMBL" id="JAZGQO010000007">
    <property type="protein sequence ID" value="KAK6183510.1"/>
    <property type="molecule type" value="Genomic_DNA"/>
</dbReference>
<name>A0AAN8Q5S0_PATCE</name>
<dbReference type="AlphaFoldDB" id="A0AAN8Q5S0"/>
<dbReference type="InterPro" id="IPR004031">
    <property type="entry name" value="PMP22/EMP/MP20/Claudin"/>
</dbReference>
<dbReference type="PANTHER" id="PTHR10671:SF108">
    <property type="entry name" value="CLAUDIN FAMILY PROTEIN-RELATED"/>
    <property type="match status" value="1"/>
</dbReference>
<keyword evidence="7" id="KW-1185">Reference proteome</keyword>